<dbReference type="Proteomes" id="UP000789366">
    <property type="component" value="Unassembled WGS sequence"/>
</dbReference>
<evidence type="ECO:0000313" key="1">
    <source>
        <dbReference type="EMBL" id="CAG8756036.1"/>
    </source>
</evidence>
<keyword evidence="2" id="KW-1185">Reference proteome</keyword>
<sequence>VQALVSFDACALLQSTFPKILSSRLELDLVWIYDTWSPRWLVTNLGCF</sequence>
<proteinExistence type="predicted"/>
<protein>
    <submittedName>
        <fullName evidence="1">3957_t:CDS:1</fullName>
    </submittedName>
</protein>
<dbReference type="EMBL" id="CAJVPW010045545">
    <property type="protein sequence ID" value="CAG8756036.1"/>
    <property type="molecule type" value="Genomic_DNA"/>
</dbReference>
<evidence type="ECO:0000313" key="2">
    <source>
        <dbReference type="Proteomes" id="UP000789366"/>
    </source>
</evidence>
<feature type="non-terminal residue" evidence="1">
    <location>
        <position position="1"/>
    </location>
</feature>
<reference evidence="1" key="1">
    <citation type="submission" date="2021-06" db="EMBL/GenBank/DDBJ databases">
        <authorList>
            <person name="Kallberg Y."/>
            <person name="Tangrot J."/>
            <person name="Rosling A."/>
        </authorList>
    </citation>
    <scope>NUCLEOTIDE SEQUENCE</scope>
    <source>
        <strain evidence="1">28 12/20/2015</strain>
    </source>
</reference>
<gene>
    <name evidence="1" type="ORF">SPELUC_LOCUS14807</name>
</gene>
<comment type="caution">
    <text evidence="1">The sequence shown here is derived from an EMBL/GenBank/DDBJ whole genome shotgun (WGS) entry which is preliminary data.</text>
</comment>
<organism evidence="1 2">
    <name type="scientific">Cetraspora pellucida</name>
    <dbReference type="NCBI Taxonomy" id="1433469"/>
    <lineage>
        <taxon>Eukaryota</taxon>
        <taxon>Fungi</taxon>
        <taxon>Fungi incertae sedis</taxon>
        <taxon>Mucoromycota</taxon>
        <taxon>Glomeromycotina</taxon>
        <taxon>Glomeromycetes</taxon>
        <taxon>Diversisporales</taxon>
        <taxon>Gigasporaceae</taxon>
        <taxon>Cetraspora</taxon>
    </lineage>
</organism>
<accession>A0ACA9QL52</accession>
<name>A0ACA9QL52_9GLOM</name>